<organism evidence="2 3">
    <name type="scientific">Niabella ginsengisoli</name>
    <dbReference type="NCBI Taxonomy" id="522298"/>
    <lineage>
        <taxon>Bacteria</taxon>
        <taxon>Pseudomonadati</taxon>
        <taxon>Bacteroidota</taxon>
        <taxon>Chitinophagia</taxon>
        <taxon>Chitinophagales</taxon>
        <taxon>Chitinophagaceae</taxon>
        <taxon>Niabella</taxon>
    </lineage>
</organism>
<keyword evidence="3" id="KW-1185">Reference proteome</keyword>
<evidence type="ECO:0000256" key="1">
    <source>
        <dbReference type="SAM" id="SignalP"/>
    </source>
</evidence>
<dbReference type="InterPro" id="IPR011050">
    <property type="entry name" value="Pectin_lyase_fold/virulence"/>
</dbReference>
<dbReference type="RefSeq" id="WP_240826474.1">
    <property type="nucleotide sequence ID" value="NZ_JAKWBL010000001.1"/>
</dbReference>
<feature type="signal peptide" evidence="1">
    <location>
        <begin position="1"/>
        <end position="19"/>
    </location>
</feature>
<feature type="chain" id="PRO_5045680200" evidence="1">
    <location>
        <begin position="20"/>
        <end position="69"/>
    </location>
</feature>
<evidence type="ECO:0000313" key="3">
    <source>
        <dbReference type="Proteomes" id="UP001202248"/>
    </source>
</evidence>
<name>A0ABS9SFC1_9BACT</name>
<dbReference type="SUPFAM" id="SSF51126">
    <property type="entry name" value="Pectin lyase-like"/>
    <property type="match status" value="1"/>
</dbReference>
<reference evidence="2 3" key="1">
    <citation type="submission" date="2022-02" db="EMBL/GenBank/DDBJ databases">
        <authorList>
            <person name="Min J."/>
        </authorList>
    </citation>
    <scope>NUCLEOTIDE SEQUENCE [LARGE SCALE GENOMIC DNA]</scope>
    <source>
        <strain evidence="2 3">GR10-1</strain>
    </source>
</reference>
<protein>
    <submittedName>
        <fullName evidence="2">Uncharacterized protein</fullName>
    </submittedName>
</protein>
<dbReference type="Proteomes" id="UP001202248">
    <property type="component" value="Unassembled WGS sequence"/>
</dbReference>
<gene>
    <name evidence="2" type="ORF">MKP09_03620</name>
</gene>
<dbReference type="Gene3D" id="2.160.20.10">
    <property type="entry name" value="Single-stranded right-handed beta-helix, Pectin lyase-like"/>
    <property type="match status" value="1"/>
</dbReference>
<dbReference type="EMBL" id="JAKWBL010000001">
    <property type="protein sequence ID" value="MCH5597063.1"/>
    <property type="molecule type" value="Genomic_DNA"/>
</dbReference>
<evidence type="ECO:0000313" key="2">
    <source>
        <dbReference type="EMBL" id="MCH5597063.1"/>
    </source>
</evidence>
<accession>A0ABS9SFC1</accession>
<proteinExistence type="predicted"/>
<sequence length="69" mass="7395">MKKAILFLLFLTTTNSIFAQLYVDKDATGSNNGSSWANAYTDLQAAINNASAGQQIFVKKVLTTLAPAL</sequence>
<keyword evidence="1" id="KW-0732">Signal</keyword>
<comment type="caution">
    <text evidence="2">The sequence shown here is derived from an EMBL/GenBank/DDBJ whole genome shotgun (WGS) entry which is preliminary data.</text>
</comment>
<dbReference type="InterPro" id="IPR012334">
    <property type="entry name" value="Pectin_lyas_fold"/>
</dbReference>